<evidence type="ECO:0000256" key="1">
    <source>
        <dbReference type="SAM" id="Phobius"/>
    </source>
</evidence>
<protein>
    <submittedName>
        <fullName evidence="2">Uncharacterized protein DUF1176</fullName>
    </submittedName>
</protein>
<keyword evidence="1" id="KW-0472">Membrane</keyword>
<sequence>MAARGGYAVVIGVFFFWGHLVSFRLLFLLLLVGLPSTLTWAAPVQQEFSNWQVTCNNQNFCVTRNIGLHHGWVMSLTRSAGAHNDSTLRIELGGPENVLPKISPIAPRLLLDGSPLKLVGEHWQITPWHLSTGDSPTINTFLQHIQDGQALTLENGTQSISLQGLKAALLFIDDQQKRVGSETAWIGKGDDPPLSVPPAPALKAVKKVNPTPTPFSREEFNDLLDYGTWRMNNSQCSLDPLRREVWVTPLTDDKALLMLTCESGAYNTIYRAWLVSRQKPFAAQPIRLRLPFLPQEKDERDIELVNLTFNDKTRELETLDKGRGQGDCGVQTRWRYDGQRFRLVRYAGQPACDNWQGPDAWPTLWITR</sequence>
<accession>A0A4R6ENB1</accession>
<gene>
    <name evidence="2" type="ORF">EC847_102295</name>
</gene>
<keyword evidence="1" id="KW-1133">Transmembrane helix</keyword>
<keyword evidence="3" id="KW-1185">Reference proteome</keyword>
<evidence type="ECO:0000313" key="2">
    <source>
        <dbReference type="EMBL" id="TDN60710.1"/>
    </source>
</evidence>
<organism evidence="2 3">
    <name type="scientific">Scandinavium goeteborgense</name>
    <dbReference type="NCBI Taxonomy" id="1851514"/>
    <lineage>
        <taxon>Bacteria</taxon>
        <taxon>Pseudomonadati</taxon>
        <taxon>Pseudomonadota</taxon>
        <taxon>Gammaproteobacteria</taxon>
        <taxon>Enterobacterales</taxon>
        <taxon>Enterobacteriaceae</taxon>
        <taxon>Scandinavium</taxon>
    </lineage>
</organism>
<dbReference type="EMBL" id="SNVX01000002">
    <property type="protein sequence ID" value="TDN60710.1"/>
    <property type="molecule type" value="Genomic_DNA"/>
</dbReference>
<reference evidence="2 3" key="1">
    <citation type="submission" date="2019-03" db="EMBL/GenBank/DDBJ databases">
        <title>Genomic analyses of the natural microbiome of Caenorhabditis elegans.</title>
        <authorList>
            <person name="Samuel B."/>
        </authorList>
    </citation>
    <scope>NUCLEOTIDE SEQUENCE [LARGE SCALE GENOMIC DNA]</scope>
    <source>
        <strain evidence="2 3">BIGb0156</strain>
    </source>
</reference>
<dbReference type="Proteomes" id="UP000295530">
    <property type="component" value="Unassembled WGS sequence"/>
</dbReference>
<keyword evidence="1" id="KW-0812">Transmembrane</keyword>
<dbReference type="AlphaFoldDB" id="A0A4R6ENB1"/>
<name>A0A4R6ENB1_SCAGO</name>
<comment type="caution">
    <text evidence="2">The sequence shown here is derived from an EMBL/GenBank/DDBJ whole genome shotgun (WGS) entry which is preliminary data.</text>
</comment>
<dbReference type="InterPro" id="IPR009560">
    <property type="entry name" value="DUF1176"/>
</dbReference>
<feature type="transmembrane region" description="Helical" evidence="1">
    <location>
        <begin position="7"/>
        <end position="34"/>
    </location>
</feature>
<evidence type="ECO:0000313" key="3">
    <source>
        <dbReference type="Proteomes" id="UP000295530"/>
    </source>
</evidence>
<dbReference type="Pfam" id="PF06674">
    <property type="entry name" value="DUF1176"/>
    <property type="match status" value="1"/>
</dbReference>
<proteinExistence type="predicted"/>